<protein>
    <submittedName>
        <fullName evidence="1">D-Ala-D-Ala carboxypeptidase family metallohydrolase</fullName>
    </submittedName>
</protein>
<keyword evidence="1" id="KW-0378">Hydrolase</keyword>
<name>A0ACC7LX30_9PSED</name>
<gene>
    <name evidence="1" type="ORF">ACIKP7_13330</name>
</gene>
<keyword evidence="1" id="KW-0645">Protease</keyword>
<proteinExistence type="predicted"/>
<evidence type="ECO:0000313" key="2">
    <source>
        <dbReference type="Proteomes" id="UP001615411"/>
    </source>
</evidence>
<organism evidence="1 2">
    <name type="scientific">Pseudomonas caricapapayae</name>
    <dbReference type="NCBI Taxonomy" id="46678"/>
    <lineage>
        <taxon>Bacteria</taxon>
        <taxon>Pseudomonadati</taxon>
        <taxon>Pseudomonadota</taxon>
        <taxon>Gammaproteobacteria</taxon>
        <taxon>Pseudomonadales</taxon>
        <taxon>Pseudomonadaceae</taxon>
        <taxon>Pseudomonas</taxon>
    </lineage>
</organism>
<sequence>MYLSEHFTLAEMTVSESAARQGIDNTPSADALVNLRRLCTFLEQVRSLFDSPVLISSGYRSIELNRAIGGSTSSAHTHGLAADINVPNVTPRELAQRLADSPLMFDQLILEYDQWVHLGLSTTAERRQLLTVRKGTGYLPGLV</sequence>
<accession>A0ACC7LX30</accession>
<dbReference type="Proteomes" id="UP001615411">
    <property type="component" value="Unassembled WGS sequence"/>
</dbReference>
<dbReference type="EMBL" id="JBIUGF010000036">
    <property type="protein sequence ID" value="MFJ1339104.1"/>
    <property type="molecule type" value="Genomic_DNA"/>
</dbReference>
<keyword evidence="1" id="KW-0121">Carboxypeptidase</keyword>
<reference evidence="1" key="1">
    <citation type="submission" date="2024-10" db="EMBL/GenBank/DDBJ databases">
        <title>Aeromonas and Pseudomonas from the Cagarras Archipelago, Rio de Janeiro, Brazil.</title>
        <authorList>
            <person name="Canellas A.L.B."/>
            <person name="Laport M.S."/>
        </authorList>
    </citation>
    <scope>NUCLEOTIDE SEQUENCE</scope>
    <source>
        <strain evidence="1">ACP-7</strain>
    </source>
</reference>
<comment type="caution">
    <text evidence="1">The sequence shown here is derived from an EMBL/GenBank/DDBJ whole genome shotgun (WGS) entry which is preliminary data.</text>
</comment>
<evidence type="ECO:0000313" key="1">
    <source>
        <dbReference type="EMBL" id="MFJ1339104.1"/>
    </source>
</evidence>
<keyword evidence="2" id="KW-1185">Reference proteome</keyword>